<dbReference type="FunFam" id="3.40.50.1820:FF:000011">
    <property type="entry name" value="Carboxylic ester hydrolase"/>
    <property type="match status" value="1"/>
</dbReference>
<gene>
    <name evidence="6" type="ORF">PECUL_23A032322</name>
</gene>
<sequence>MGVCTQTNPDDFIPVNATYFTATEMGIFIQTVALCCLMLGVSVTGQENAQPVVATKYGRQSGKLVTVRGTERRVHVFLGIPFAKPPVGELRYVRPQPPEPWNSLRDATKDPPMCLQSKEETVKMTEAFRAECTVPPLSEDCLYLNIYTPGDRDKDSKLPSQPPESHQVMVFIHGGGLVIGAATMYDGSALSAYENVVLVSIQYRLGLLGFFSTEDLKIPPNLGFLDQIAALQWIRENIKDFGGDPRSVAIFGESAGGLSVSAHVLSPLSKGLFHRAIAESGTAIMPGLIATQPKRMAAVNRLIANISGCDLAEVADCLKLKTEEELLSIISEMKFIPLPGCVDGEFFPKPAEEILANKEMNDVPLMIGVNDHECGWLLPSSLNMSGLTEGMDKEMVRSTLNSFHFLGSMPQNGHQGISSDETRLLMEEKFGTDDRFELRNQLWHLCGDLMFAIPALKTAKYHRDSGNPVYFYEFQHRPSNFKDTKPDFVRADHGDEILSVFGAPFLNGDVVFKATDEEIALSKTVMKYWANFARTGDPNGPGLVKWPQYGEDENYLEINVKQKASNHLKQEALDFWTKTVPERMRNLSEENEDHEEL</sequence>
<dbReference type="InterPro" id="IPR029058">
    <property type="entry name" value="AB_hydrolase_fold"/>
</dbReference>
<dbReference type="InterPro" id="IPR050309">
    <property type="entry name" value="Type-B_Carboxylest/Lipase"/>
</dbReference>
<evidence type="ECO:0000256" key="4">
    <source>
        <dbReference type="RuleBase" id="RU361235"/>
    </source>
</evidence>
<reference evidence="6" key="1">
    <citation type="submission" date="2022-03" db="EMBL/GenBank/DDBJ databases">
        <authorList>
            <person name="Alioto T."/>
            <person name="Alioto T."/>
            <person name="Gomez Garrido J."/>
        </authorList>
    </citation>
    <scope>NUCLEOTIDE SEQUENCE</scope>
</reference>
<organism evidence="6 7">
    <name type="scientific">Pelobates cultripes</name>
    <name type="common">Western spadefoot toad</name>
    <dbReference type="NCBI Taxonomy" id="61616"/>
    <lineage>
        <taxon>Eukaryota</taxon>
        <taxon>Metazoa</taxon>
        <taxon>Chordata</taxon>
        <taxon>Craniata</taxon>
        <taxon>Vertebrata</taxon>
        <taxon>Euteleostomi</taxon>
        <taxon>Amphibia</taxon>
        <taxon>Batrachia</taxon>
        <taxon>Anura</taxon>
        <taxon>Pelobatoidea</taxon>
        <taxon>Pelobatidae</taxon>
        <taxon>Pelobates</taxon>
    </lineage>
</organism>
<dbReference type="EC" id="3.1.1.-" evidence="4"/>
<dbReference type="GO" id="GO:0016787">
    <property type="term" value="F:hydrolase activity"/>
    <property type="evidence" value="ECO:0007669"/>
    <property type="project" value="UniProtKB-KW"/>
</dbReference>
<dbReference type="Gene3D" id="3.40.50.1820">
    <property type="entry name" value="alpha/beta hydrolase"/>
    <property type="match status" value="1"/>
</dbReference>
<dbReference type="AlphaFoldDB" id="A0AAD1TGP4"/>
<dbReference type="SUPFAM" id="SSF53474">
    <property type="entry name" value="alpha/beta-Hydrolases"/>
    <property type="match status" value="1"/>
</dbReference>
<keyword evidence="3" id="KW-1015">Disulfide bond</keyword>
<keyword evidence="2 4" id="KW-0378">Hydrolase</keyword>
<accession>A0AAD1TGP4</accession>
<evidence type="ECO:0000313" key="7">
    <source>
        <dbReference type="Proteomes" id="UP001295444"/>
    </source>
</evidence>
<evidence type="ECO:0000259" key="5">
    <source>
        <dbReference type="Pfam" id="PF00135"/>
    </source>
</evidence>
<dbReference type="InterPro" id="IPR002018">
    <property type="entry name" value="CarbesteraseB"/>
</dbReference>
<dbReference type="PROSITE" id="PS00122">
    <property type="entry name" value="CARBOXYLESTERASE_B_1"/>
    <property type="match status" value="1"/>
</dbReference>
<name>A0AAD1TGP4_PELCU</name>
<proteinExistence type="inferred from homology"/>
<evidence type="ECO:0000256" key="3">
    <source>
        <dbReference type="ARBA" id="ARBA00023157"/>
    </source>
</evidence>
<evidence type="ECO:0000256" key="1">
    <source>
        <dbReference type="ARBA" id="ARBA00005964"/>
    </source>
</evidence>
<protein>
    <recommendedName>
        <fullName evidence="4">Carboxylic ester hydrolase</fullName>
        <ecNumber evidence="4">3.1.1.-</ecNumber>
    </recommendedName>
</protein>
<keyword evidence="7" id="KW-1185">Reference proteome</keyword>
<dbReference type="InterPro" id="IPR019826">
    <property type="entry name" value="Carboxylesterase_B_AS"/>
</dbReference>
<evidence type="ECO:0000256" key="2">
    <source>
        <dbReference type="ARBA" id="ARBA00022801"/>
    </source>
</evidence>
<comment type="similarity">
    <text evidence="1 4">Belongs to the type-B carboxylesterase/lipase family.</text>
</comment>
<dbReference type="InterPro" id="IPR019819">
    <property type="entry name" value="Carboxylesterase_B_CS"/>
</dbReference>
<dbReference type="CDD" id="cd00312">
    <property type="entry name" value="Esterase_lipase"/>
    <property type="match status" value="1"/>
</dbReference>
<dbReference type="PROSITE" id="PS00941">
    <property type="entry name" value="CARBOXYLESTERASE_B_2"/>
    <property type="match status" value="1"/>
</dbReference>
<dbReference type="Proteomes" id="UP001295444">
    <property type="component" value="Chromosome 12"/>
</dbReference>
<dbReference type="EMBL" id="OW240923">
    <property type="protein sequence ID" value="CAH2324164.1"/>
    <property type="molecule type" value="Genomic_DNA"/>
</dbReference>
<dbReference type="Pfam" id="PF00135">
    <property type="entry name" value="COesterase"/>
    <property type="match status" value="1"/>
</dbReference>
<evidence type="ECO:0000313" key="6">
    <source>
        <dbReference type="EMBL" id="CAH2324164.1"/>
    </source>
</evidence>
<feature type="domain" description="Carboxylesterase type B" evidence="5">
    <location>
        <begin position="50"/>
        <end position="576"/>
    </location>
</feature>
<dbReference type="PANTHER" id="PTHR11559">
    <property type="entry name" value="CARBOXYLESTERASE"/>
    <property type="match status" value="1"/>
</dbReference>